<evidence type="ECO:0000313" key="3">
    <source>
        <dbReference type="Proteomes" id="UP001358586"/>
    </source>
</evidence>
<proteinExistence type="predicted"/>
<keyword evidence="3" id="KW-1185">Reference proteome</keyword>
<sequence length="70" mass="8502">MEEINAIQNQASTGLELALVRRIHQLLSRIEYWTTQHIPREYNKEADGIVKLEQERREDYKYSRLLLWED</sequence>
<reference evidence="2 3" key="1">
    <citation type="submission" date="2023-03" db="EMBL/GenBank/DDBJ databases">
        <title>WGS of Gossypium arboreum.</title>
        <authorList>
            <person name="Yu D."/>
        </authorList>
    </citation>
    <scope>NUCLEOTIDE SEQUENCE [LARGE SCALE GENOMIC DNA]</scope>
    <source>
        <tissue evidence="2">Leaf</tissue>
    </source>
</reference>
<protein>
    <recommendedName>
        <fullName evidence="1">RNase H type-1 domain-containing protein</fullName>
    </recommendedName>
</protein>
<dbReference type="InterPro" id="IPR036397">
    <property type="entry name" value="RNaseH_sf"/>
</dbReference>
<dbReference type="EMBL" id="JARKNE010000008">
    <property type="protein sequence ID" value="KAK5813826.1"/>
    <property type="molecule type" value="Genomic_DNA"/>
</dbReference>
<evidence type="ECO:0000259" key="1">
    <source>
        <dbReference type="Pfam" id="PF13456"/>
    </source>
</evidence>
<feature type="domain" description="RNase H type-1" evidence="1">
    <location>
        <begin position="8"/>
        <end position="51"/>
    </location>
</feature>
<accession>A0ABR0P668</accession>
<dbReference type="InterPro" id="IPR002156">
    <property type="entry name" value="RNaseH_domain"/>
</dbReference>
<comment type="caution">
    <text evidence="2">The sequence shown here is derived from an EMBL/GenBank/DDBJ whole genome shotgun (WGS) entry which is preliminary data.</text>
</comment>
<evidence type="ECO:0000313" key="2">
    <source>
        <dbReference type="EMBL" id="KAK5813826.1"/>
    </source>
</evidence>
<organism evidence="2 3">
    <name type="scientific">Gossypium arboreum</name>
    <name type="common">Tree cotton</name>
    <name type="synonym">Gossypium nanking</name>
    <dbReference type="NCBI Taxonomy" id="29729"/>
    <lineage>
        <taxon>Eukaryota</taxon>
        <taxon>Viridiplantae</taxon>
        <taxon>Streptophyta</taxon>
        <taxon>Embryophyta</taxon>
        <taxon>Tracheophyta</taxon>
        <taxon>Spermatophyta</taxon>
        <taxon>Magnoliopsida</taxon>
        <taxon>eudicotyledons</taxon>
        <taxon>Gunneridae</taxon>
        <taxon>Pentapetalae</taxon>
        <taxon>rosids</taxon>
        <taxon>malvids</taxon>
        <taxon>Malvales</taxon>
        <taxon>Malvaceae</taxon>
        <taxon>Malvoideae</taxon>
        <taxon>Gossypium</taxon>
    </lineage>
</organism>
<dbReference type="Proteomes" id="UP001358586">
    <property type="component" value="Chromosome 8"/>
</dbReference>
<name>A0ABR0P668_GOSAR</name>
<gene>
    <name evidence="2" type="ORF">PVK06_029277</name>
</gene>
<dbReference type="Gene3D" id="3.30.420.10">
    <property type="entry name" value="Ribonuclease H-like superfamily/Ribonuclease H"/>
    <property type="match status" value="1"/>
</dbReference>
<dbReference type="Pfam" id="PF13456">
    <property type="entry name" value="RVT_3"/>
    <property type="match status" value="1"/>
</dbReference>